<keyword evidence="1" id="KW-0472">Membrane</keyword>
<comment type="caution">
    <text evidence="2">The sequence shown here is derived from an EMBL/GenBank/DDBJ whole genome shotgun (WGS) entry which is preliminary data.</text>
</comment>
<protein>
    <submittedName>
        <fullName evidence="2">Uncharacterized protein</fullName>
    </submittedName>
</protein>
<proteinExistence type="predicted"/>
<name>A0A439DV14_9MYCO</name>
<keyword evidence="1" id="KW-1133">Transmembrane helix</keyword>
<reference evidence="2 3" key="1">
    <citation type="submission" date="2013-06" db="EMBL/GenBank/DDBJ databases">
        <title>The draft sequence of the Mycobacterium elephantis genome.</title>
        <authorList>
            <person name="Pettersson F.B."/>
            <person name="Das S."/>
            <person name="Dasgupta S."/>
            <person name="Bhattacharya A."/>
            <person name="Kirsebom L.A."/>
        </authorList>
    </citation>
    <scope>NUCLEOTIDE SEQUENCE [LARGE SCALE GENOMIC DNA]</scope>
    <source>
        <strain evidence="2 3">DSM 44368</strain>
    </source>
</reference>
<accession>A0A439DV14</accession>
<feature type="transmembrane region" description="Helical" evidence="1">
    <location>
        <begin position="21"/>
        <end position="41"/>
    </location>
</feature>
<dbReference type="RefSeq" id="WP_264031623.1">
    <property type="nucleotide sequence ID" value="NZ_ATDN01000012.1"/>
</dbReference>
<keyword evidence="3" id="KW-1185">Reference proteome</keyword>
<evidence type="ECO:0000313" key="2">
    <source>
        <dbReference type="EMBL" id="RWA20867.1"/>
    </source>
</evidence>
<organism evidence="2 3">
    <name type="scientific">Mycolicibacterium elephantis DSM 44368</name>
    <dbReference type="NCBI Taxonomy" id="1335622"/>
    <lineage>
        <taxon>Bacteria</taxon>
        <taxon>Bacillati</taxon>
        <taxon>Actinomycetota</taxon>
        <taxon>Actinomycetes</taxon>
        <taxon>Mycobacteriales</taxon>
        <taxon>Mycobacteriaceae</taxon>
        <taxon>Mycolicibacterium</taxon>
    </lineage>
</organism>
<dbReference type="Proteomes" id="UP000287177">
    <property type="component" value="Unassembled WGS sequence"/>
</dbReference>
<gene>
    <name evidence="2" type="ORF">MELE44368_02640</name>
</gene>
<evidence type="ECO:0000313" key="3">
    <source>
        <dbReference type="Proteomes" id="UP000287177"/>
    </source>
</evidence>
<dbReference type="AlphaFoldDB" id="A0A439DV14"/>
<evidence type="ECO:0000256" key="1">
    <source>
        <dbReference type="SAM" id="Phobius"/>
    </source>
</evidence>
<dbReference type="EMBL" id="ATDN01000012">
    <property type="protein sequence ID" value="RWA20867.1"/>
    <property type="molecule type" value="Genomic_DNA"/>
</dbReference>
<sequence>MIDTATKAVITTYPAVAAGPGGSYVVDLAIVALIAAHFVYIV</sequence>
<keyword evidence="1" id="KW-0812">Transmembrane</keyword>